<protein>
    <recommendedName>
        <fullName evidence="7">Glycosyltransferase 2-like domain-containing protein</fullName>
    </recommendedName>
</protein>
<feature type="compositionally biased region" description="Basic and acidic residues" evidence="4">
    <location>
        <begin position="67"/>
        <end position="80"/>
    </location>
</feature>
<feature type="compositionally biased region" description="Low complexity" evidence="4">
    <location>
        <begin position="144"/>
        <end position="158"/>
    </location>
</feature>
<name>A0ABQ2QZI2_9ACTN</name>
<feature type="compositionally biased region" description="Gly residues" evidence="4">
    <location>
        <begin position="116"/>
        <end position="127"/>
    </location>
</feature>
<evidence type="ECO:0000313" key="6">
    <source>
        <dbReference type="Proteomes" id="UP000611554"/>
    </source>
</evidence>
<evidence type="ECO:0008006" key="7">
    <source>
        <dbReference type="Google" id="ProtNLM"/>
    </source>
</evidence>
<reference evidence="6" key="1">
    <citation type="journal article" date="2019" name="Int. J. Syst. Evol. Microbiol.">
        <title>The Global Catalogue of Microorganisms (GCM) 10K type strain sequencing project: providing services to taxonomists for standard genome sequencing and annotation.</title>
        <authorList>
            <consortium name="The Broad Institute Genomics Platform"/>
            <consortium name="The Broad Institute Genome Sequencing Center for Infectious Disease"/>
            <person name="Wu L."/>
            <person name="Ma J."/>
        </authorList>
    </citation>
    <scope>NUCLEOTIDE SEQUENCE [LARGE SCALE GENOMIC DNA]</scope>
    <source>
        <strain evidence="6">JCM 3115</strain>
    </source>
</reference>
<dbReference type="InterPro" id="IPR029044">
    <property type="entry name" value="Nucleotide-diphossugar_trans"/>
</dbReference>
<feature type="compositionally biased region" description="Basic and acidic residues" evidence="4">
    <location>
        <begin position="134"/>
        <end position="143"/>
    </location>
</feature>
<evidence type="ECO:0000256" key="3">
    <source>
        <dbReference type="ARBA" id="ARBA00022840"/>
    </source>
</evidence>
<dbReference type="EMBL" id="BMQJ01000009">
    <property type="protein sequence ID" value="GGQ05632.1"/>
    <property type="molecule type" value="Genomic_DNA"/>
</dbReference>
<evidence type="ECO:0000256" key="4">
    <source>
        <dbReference type="SAM" id="MobiDB-lite"/>
    </source>
</evidence>
<keyword evidence="3" id="KW-0067">ATP-binding</keyword>
<dbReference type="Proteomes" id="UP000611554">
    <property type="component" value="Unassembled WGS sequence"/>
</dbReference>
<comment type="caution">
    <text evidence="5">The sequence shown here is derived from an EMBL/GenBank/DDBJ whole genome shotgun (WGS) entry which is preliminary data.</text>
</comment>
<accession>A0ABQ2QZI2</accession>
<keyword evidence="2" id="KW-0547">Nucleotide-binding</keyword>
<organism evidence="5 6">
    <name type="scientific">Streptosporangium pseudovulgare</name>
    <dbReference type="NCBI Taxonomy" id="35765"/>
    <lineage>
        <taxon>Bacteria</taxon>
        <taxon>Bacillati</taxon>
        <taxon>Actinomycetota</taxon>
        <taxon>Actinomycetes</taxon>
        <taxon>Streptosporangiales</taxon>
        <taxon>Streptosporangiaceae</taxon>
        <taxon>Streptosporangium</taxon>
    </lineage>
</organism>
<feature type="region of interest" description="Disordered" evidence="4">
    <location>
        <begin position="1"/>
        <end position="159"/>
    </location>
</feature>
<evidence type="ECO:0000256" key="1">
    <source>
        <dbReference type="ARBA" id="ARBA00022598"/>
    </source>
</evidence>
<proteinExistence type="predicted"/>
<dbReference type="InterPro" id="IPR009080">
    <property type="entry name" value="tRNAsynth_Ia_anticodon-bd"/>
</dbReference>
<sequence length="453" mass="47979">MTELAERRARARADRDYAGADALRDDIEAEGWAVRDTDDGFELAPRPSFKVWPTVSSVPVTGAGGRPPERSAEAGLRPEGHGIPASTNRDTDAGTGRDAAVGTVEAGGETRAGEPAGTGGAAAGAGRGASADVGRGDAPDAERVAAAAEPGARPEGVGQLDAERIGEAEAAPRPRPEGAELLGRSDDVERAPERMVSSQLLWDASLAVSRVDEEVTPVEGRKPMTSPTVTVGLVVDGWPDDLRECVRALLTHTDAKIVALDLGDVDGSGAVLQELADADPERIQAWHVAETPHWRGGTAGWGESRNKLLELDDSDVHVVMETSTVLDGDAITPLVEALSDKVSAAGWKGVDPGEDRREWKDAGPGDVRAVLGHLFAVRRDAALSVGGFPSGARYYRNADLEFSLTIPGNVVALGDELPVHEGRHRGYHDVDPEYRERESHRTYERVLRLLGSP</sequence>
<evidence type="ECO:0000256" key="2">
    <source>
        <dbReference type="ARBA" id="ARBA00022741"/>
    </source>
</evidence>
<evidence type="ECO:0000313" key="5">
    <source>
        <dbReference type="EMBL" id="GGQ05632.1"/>
    </source>
</evidence>
<feature type="compositionally biased region" description="Low complexity" evidence="4">
    <location>
        <begin position="106"/>
        <end position="115"/>
    </location>
</feature>
<dbReference type="CDD" id="cd00761">
    <property type="entry name" value="Glyco_tranf_GTA_type"/>
    <property type="match status" value="1"/>
</dbReference>
<feature type="compositionally biased region" description="Basic and acidic residues" evidence="4">
    <location>
        <begin position="1"/>
        <end position="26"/>
    </location>
</feature>
<keyword evidence="1" id="KW-0436">Ligase</keyword>
<gene>
    <name evidence="5" type="ORF">GCM10010140_39940</name>
</gene>
<dbReference type="SUPFAM" id="SSF47323">
    <property type="entry name" value="Anticodon-binding domain of a subclass of class I aminoacyl-tRNA synthetases"/>
    <property type="match status" value="1"/>
</dbReference>
<dbReference type="SUPFAM" id="SSF53448">
    <property type="entry name" value="Nucleotide-diphospho-sugar transferases"/>
    <property type="match status" value="1"/>
</dbReference>
<dbReference type="Gene3D" id="3.90.550.10">
    <property type="entry name" value="Spore Coat Polysaccharide Biosynthesis Protein SpsA, Chain A"/>
    <property type="match status" value="1"/>
</dbReference>
<dbReference type="Gene3D" id="1.20.120.1910">
    <property type="entry name" value="Cysteine-tRNA ligase, C-terminal anti-codon recognition domain"/>
    <property type="match status" value="1"/>
</dbReference>
<keyword evidence="6" id="KW-1185">Reference proteome</keyword>